<name>A0A9Q3KIT1_9BASI</name>
<evidence type="ECO:0000256" key="1">
    <source>
        <dbReference type="SAM" id="MobiDB-lite"/>
    </source>
</evidence>
<dbReference type="AlphaFoldDB" id="A0A9Q3KIT1"/>
<dbReference type="EMBL" id="AVOT02111883">
    <property type="protein sequence ID" value="MBW0582203.1"/>
    <property type="molecule type" value="Genomic_DNA"/>
</dbReference>
<feature type="region of interest" description="Disordered" evidence="1">
    <location>
        <begin position="151"/>
        <end position="194"/>
    </location>
</feature>
<proteinExistence type="predicted"/>
<dbReference type="Proteomes" id="UP000765509">
    <property type="component" value="Unassembled WGS sequence"/>
</dbReference>
<evidence type="ECO:0000313" key="3">
    <source>
        <dbReference type="Proteomes" id="UP000765509"/>
    </source>
</evidence>
<accession>A0A9Q3KIT1</accession>
<sequence length="194" mass="21441">MLVMLAGKHTRSVCLFSTPSNHTGRGVLAQDTLTRTPLWLTMIIPYPSTNGHRDPKQADGNDSGQLALSPQVLIFPPPLLAHHPMVTSLLNLSEVIIRPMKDGDGKRTFKLGPIATMSCHRWDSNAKTLPFLVCLASKPRSNPLQAQVAPNGLRNYSANPPKPMSACDSKPEHKHDSQNTINQWYSQNTTKTWN</sequence>
<feature type="compositionally biased region" description="Polar residues" evidence="1">
    <location>
        <begin position="178"/>
        <end position="194"/>
    </location>
</feature>
<evidence type="ECO:0000313" key="2">
    <source>
        <dbReference type="EMBL" id="MBW0582203.1"/>
    </source>
</evidence>
<keyword evidence="3" id="KW-1185">Reference proteome</keyword>
<gene>
    <name evidence="2" type="ORF">O181_121918</name>
</gene>
<reference evidence="2" key="1">
    <citation type="submission" date="2021-03" db="EMBL/GenBank/DDBJ databases">
        <title>Draft genome sequence of rust myrtle Austropuccinia psidii MF-1, a brazilian biotype.</title>
        <authorList>
            <person name="Quecine M.C."/>
            <person name="Pachon D.M.R."/>
            <person name="Bonatelli M.L."/>
            <person name="Correr F.H."/>
            <person name="Franceschini L.M."/>
            <person name="Leite T.F."/>
            <person name="Margarido G.R.A."/>
            <person name="Almeida C.A."/>
            <person name="Ferrarezi J.A."/>
            <person name="Labate C.A."/>
        </authorList>
    </citation>
    <scope>NUCLEOTIDE SEQUENCE</scope>
    <source>
        <strain evidence="2">MF-1</strain>
    </source>
</reference>
<protein>
    <submittedName>
        <fullName evidence="2">Uncharacterized protein</fullName>
    </submittedName>
</protein>
<comment type="caution">
    <text evidence="2">The sequence shown here is derived from an EMBL/GenBank/DDBJ whole genome shotgun (WGS) entry which is preliminary data.</text>
</comment>
<organism evidence="2 3">
    <name type="scientific">Austropuccinia psidii MF-1</name>
    <dbReference type="NCBI Taxonomy" id="1389203"/>
    <lineage>
        <taxon>Eukaryota</taxon>
        <taxon>Fungi</taxon>
        <taxon>Dikarya</taxon>
        <taxon>Basidiomycota</taxon>
        <taxon>Pucciniomycotina</taxon>
        <taxon>Pucciniomycetes</taxon>
        <taxon>Pucciniales</taxon>
        <taxon>Sphaerophragmiaceae</taxon>
        <taxon>Austropuccinia</taxon>
    </lineage>
</organism>